<organism evidence="4 5">
    <name type="scientific">Isoptericola halotolerans</name>
    <dbReference type="NCBI Taxonomy" id="300560"/>
    <lineage>
        <taxon>Bacteria</taxon>
        <taxon>Bacillati</taxon>
        <taxon>Actinomycetota</taxon>
        <taxon>Actinomycetes</taxon>
        <taxon>Micrococcales</taxon>
        <taxon>Promicromonosporaceae</taxon>
        <taxon>Isoptericola</taxon>
    </lineage>
</organism>
<accession>A0ABX5EKY1</accession>
<feature type="compositionally biased region" description="Pro residues" evidence="1">
    <location>
        <begin position="126"/>
        <end position="186"/>
    </location>
</feature>
<dbReference type="Proteomes" id="UP000239895">
    <property type="component" value="Unassembled WGS sequence"/>
</dbReference>
<gene>
    <name evidence="4" type="ORF">BCL65_101468</name>
</gene>
<evidence type="ECO:0000256" key="1">
    <source>
        <dbReference type="SAM" id="MobiDB-lite"/>
    </source>
</evidence>
<feature type="region of interest" description="Disordered" evidence="1">
    <location>
        <begin position="111"/>
        <end position="202"/>
    </location>
</feature>
<name>A0ABX5EKY1_9MICO</name>
<sequence length="267" mass="27173">MRVASLAVRALLAGALGTGLALAATLPAAADGDLDVTADGVAFDGKELEHKDDQRVGYSIRSREGWDYAWLTESLDGARRGYVAFTAAAAEMPDGYCVAYVRVPGVGEWHESYGSPRCTEPAAESPAPPSKPTPSPAAPSTPADPSPRPTAEPSAEAPPSPTAVPTPTPTPDPTPSATPTPSPSPSPSARRSPAPSATATAGAMGAEQFEALDRSFGGELPVIDDQHQAAEADVSDGELWAITGLGLAAAGLTAGGLVVWRLRGRGD</sequence>
<comment type="caution">
    <text evidence="4">The sequence shown here is derived from an EMBL/GenBank/DDBJ whole genome shotgun (WGS) entry which is preliminary data.</text>
</comment>
<keyword evidence="3" id="KW-0732">Signal</keyword>
<keyword evidence="5" id="KW-1185">Reference proteome</keyword>
<dbReference type="RefSeq" id="WP_165799942.1">
    <property type="nucleotide sequence ID" value="NZ_PVTX01000001.1"/>
</dbReference>
<keyword evidence="2" id="KW-0812">Transmembrane</keyword>
<keyword evidence="2" id="KW-1133">Transmembrane helix</keyword>
<proteinExistence type="predicted"/>
<feature type="signal peptide" evidence="3">
    <location>
        <begin position="1"/>
        <end position="23"/>
    </location>
</feature>
<feature type="compositionally biased region" description="Low complexity" evidence="1">
    <location>
        <begin position="187"/>
        <end position="201"/>
    </location>
</feature>
<evidence type="ECO:0000256" key="2">
    <source>
        <dbReference type="SAM" id="Phobius"/>
    </source>
</evidence>
<evidence type="ECO:0000313" key="5">
    <source>
        <dbReference type="Proteomes" id="UP000239895"/>
    </source>
</evidence>
<evidence type="ECO:0000313" key="4">
    <source>
        <dbReference type="EMBL" id="PRZ10323.1"/>
    </source>
</evidence>
<dbReference type="EMBL" id="PVTX01000001">
    <property type="protein sequence ID" value="PRZ10323.1"/>
    <property type="molecule type" value="Genomic_DNA"/>
</dbReference>
<feature type="transmembrane region" description="Helical" evidence="2">
    <location>
        <begin position="239"/>
        <end position="260"/>
    </location>
</feature>
<keyword evidence="2" id="KW-0472">Membrane</keyword>
<protein>
    <recommendedName>
        <fullName evidence="6">Gram-positive cocci surface proteins LPxTG domain-containing protein</fullName>
    </recommendedName>
</protein>
<reference evidence="4 5" key="1">
    <citation type="submission" date="2018-03" db="EMBL/GenBank/DDBJ databases">
        <title>Comparative analysis of microorganisms from saline springs in Andes Mountain Range, Colombia.</title>
        <authorList>
            <person name="Rubin E."/>
        </authorList>
    </citation>
    <scope>NUCLEOTIDE SEQUENCE [LARGE SCALE GENOMIC DNA]</scope>
    <source>
        <strain evidence="4 5">CG 23</strain>
    </source>
</reference>
<feature type="chain" id="PRO_5046365421" description="Gram-positive cocci surface proteins LPxTG domain-containing protein" evidence="3">
    <location>
        <begin position="24"/>
        <end position="267"/>
    </location>
</feature>
<evidence type="ECO:0000256" key="3">
    <source>
        <dbReference type="SAM" id="SignalP"/>
    </source>
</evidence>
<evidence type="ECO:0008006" key="6">
    <source>
        <dbReference type="Google" id="ProtNLM"/>
    </source>
</evidence>